<reference evidence="2 3" key="1">
    <citation type="submission" date="2020-08" db="EMBL/GenBank/DDBJ databases">
        <title>Genomic Encyclopedia of Type Strains, Phase IV (KMG-IV): sequencing the most valuable type-strain genomes for metagenomic binning, comparative biology and taxonomic classification.</title>
        <authorList>
            <person name="Goeker M."/>
        </authorList>
    </citation>
    <scope>NUCLEOTIDE SEQUENCE [LARGE SCALE GENOMIC DNA]</scope>
    <source>
        <strain evidence="2 3">DSM 23562</strain>
    </source>
</reference>
<comment type="caution">
    <text evidence="2">The sequence shown here is derived from an EMBL/GenBank/DDBJ whole genome shotgun (WGS) entry which is preliminary data.</text>
</comment>
<dbReference type="AlphaFoldDB" id="A0A7W9SPG3"/>
<feature type="signal peptide" evidence="1">
    <location>
        <begin position="1"/>
        <end position="18"/>
    </location>
</feature>
<gene>
    <name evidence="2" type="ORF">HNQ39_001395</name>
</gene>
<proteinExistence type="predicted"/>
<protein>
    <recommendedName>
        <fullName evidence="4">LTXXQ motif family protein</fullName>
    </recommendedName>
</protein>
<keyword evidence="3" id="KW-1185">Reference proteome</keyword>
<accession>A0A7W9SPG3</accession>
<organism evidence="2 3">
    <name type="scientific">Armatimonas rosea</name>
    <dbReference type="NCBI Taxonomy" id="685828"/>
    <lineage>
        <taxon>Bacteria</taxon>
        <taxon>Bacillati</taxon>
        <taxon>Armatimonadota</taxon>
        <taxon>Armatimonadia</taxon>
        <taxon>Armatimonadales</taxon>
        <taxon>Armatimonadaceae</taxon>
        <taxon>Armatimonas</taxon>
    </lineage>
</organism>
<dbReference type="EMBL" id="JACHGW010000001">
    <property type="protein sequence ID" value="MBB6049633.1"/>
    <property type="molecule type" value="Genomic_DNA"/>
</dbReference>
<evidence type="ECO:0008006" key="4">
    <source>
        <dbReference type="Google" id="ProtNLM"/>
    </source>
</evidence>
<evidence type="ECO:0000256" key="1">
    <source>
        <dbReference type="SAM" id="SignalP"/>
    </source>
</evidence>
<name>A0A7W9SPG3_ARMRO</name>
<dbReference type="RefSeq" id="WP_184193230.1">
    <property type="nucleotide sequence ID" value="NZ_JACHGW010000001.1"/>
</dbReference>
<feature type="chain" id="PRO_5031562780" description="LTXXQ motif family protein" evidence="1">
    <location>
        <begin position="19"/>
        <end position="207"/>
    </location>
</feature>
<dbReference type="Proteomes" id="UP000520814">
    <property type="component" value="Unassembled WGS sequence"/>
</dbReference>
<sequence length="207" mass="22781">MNALFFALCLLAPQQAPAVPTDTAKKALAVQEHIADLSLLQSLTPLKLTAPQIEKLLPILKKARERAVELNRQDDEALVGLTGEVAKARAQAIAEGTFPETIEKRIGETQRLAASRRLETTRKTVAEVLESLREILTPTQKDEIEQQSEKFFGGKRVPKEYGKEPSKAPKSVVQDLAISAYIERVLLFDRSITLLELIKAAASKSAN</sequence>
<evidence type="ECO:0000313" key="2">
    <source>
        <dbReference type="EMBL" id="MBB6049633.1"/>
    </source>
</evidence>
<evidence type="ECO:0000313" key="3">
    <source>
        <dbReference type="Proteomes" id="UP000520814"/>
    </source>
</evidence>
<keyword evidence="1" id="KW-0732">Signal</keyword>